<keyword evidence="1" id="KW-0732">Signal</keyword>
<keyword evidence="3" id="KW-1185">Reference proteome</keyword>
<evidence type="ECO:0000313" key="2">
    <source>
        <dbReference type="EMBL" id="KAF2863883.1"/>
    </source>
</evidence>
<gene>
    <name evidence="2" type="ORF">K470DRAFT_254757</name>
</gene>
<dbReference type="Proteomes" id="UP000799421">
    <property type="component" value="Unassembled WGS sequence"/>
</dbReference>
<accession>A0A6A7C8Z4</accession>
<sequence>MTLLAMVTACCLNIVKSGYSARWVQQTPSADCGLAHVYSWTQRILDIAFEFLSQDQSVIAWLNCSAIIMFATT</sequence>
<dbReference type="AlphaFoldDB" id="A0A6A7C8Z4"/>
<dbReference type="EMBL" id="MU005959">
    <property type="protein sequence ID" value="KAF2863883.1"/>
    <property type="molecule type" value="Genomic_DNA"/>
</dbReference>
<name>A0A6A7C8Z4_9PEZI</name>
<proteinExistence type="predicted"/>
<feature type="signal peptide" evidence="1">
    <location>
        <begin position="1"/>
        <end position="20"/>
    </location>
</feature>
<evidence type="ECO:0000313" key="3">
    <source>
        <dbReference type="Proteomes" id="UP000799421"/>
    </source>
</evidence>
<feature type="chain" id="PRO_5025438127" evidence="1">
    <location>
        <begin position="21"/>
        <end position="73"/>
    </location>
</feature>
<protein>
    <submittedName>
        <fullName evidence="2">Uncharacterized protein</fullName>
    </submittedName>
</protein>
<organism evidence="2 3">
    <name type="scientific">Piedraia hortae CBS 480.64</name>
    <dbReference type="NCBI Taxonomy" id="1314780"/>
    <lineage>
        <taxon>Eukaryota</taxon>
        <taxon>Fungi</taxon>
        <taxon>Dikarya</taxon>
        <taxon>Ascomycota</taxon>
        <taxon>Pezizomycotina</taxon>
        <taxon>Dothideomycetes</taxon>
        <taxon>Dothideomycetidae</taxon>
        <taxon>Capnodiales</taxon>
        <taxon>Piedraiaceae</taxon>
        <taxon>Piedraia</taxon>
    </lineage>
</organism>
<evidence type="ECO:0000256" key="1">
    <source>
        <dbReference type="SAM" id="SignalP"/>
    </source>
</evidence>
<reference evidence="2" key="1">
    <citation type="journal article" date="2020" name="Stud. Mycol.">
        <title>101 Dothideomycetes genomes: a test case for predicting lifestyles and emergence of pathogens.</title>
        <authorList>
            <person name="Haridas S."/>
            <person name="Albert R."/>
            <person name="Binder M."/>
            <person name="Bloem J."/>
            <person name="Labutti K."/>
            <person name="Salamov A."/>
            <person name="Andreopoulos B."/>
            <person name="Baker S."/>
            <person name="Barry K."/>
            <person name="Bills G."/>
            <person name="Bluhm B."/>
            <person name="Cannon C."/>
            <person name="Castanera R."/>
            <person name="Culley D."/>
            <person name="Daum C."/>
            <person name="Ezra D."/>
            <person name="Gonzalez J."/>
            <person name="Henrissat B."/>
            <person name="Kuo A."/>
            <person name="Liang C."/>
            <person name="Lipzen A."/>
            <person name="Lutzoni F."/>
            <person name="Magnuson J."/>
            <person name="Mondo S."/>
            <person name="Nolan M."/>
            <person name="Ohm R."/>
            <person name="Pangilinan J."/>
            <person name="Park H.-J."/>
            <person name="Ramirez L."/>
            <person name="Alfaro M."/>
            <person name="Sun H."/>
            <person name="Tritt A."/>
            <person name="Yoshinaga Y."/>
            <person name="Zwiers L.-H."/>
            <person name="Turgeon B."/>
            <person name="Goodwin S."/>
            <person name="Spatafora J."/>
            <person name="Crous P."/>
            <person name="Grigoriev I."/>
        </authorList>
    </citation>
    <scope>NUCLEOTIDE SEQUENCE</scope>
    <source>
        <strain evidence="2">CBS 480.64</strain>
    </source>
</reference>